<organism evidence="1 2">
    <name type="scientific">Undibacterium arcticum</name>
    <dbReference type="NCBI Taxonomy" id="1762892"/>
    <lineage>
        <taxon>Bacteria</taxon>
        <taxon>Pseudomonadati</taxon>
        <taxon>Pseudomonadota</taxon>
        <taxon>Betaproteobacteria</taxon>
        <taxon>Burkholderiales</taxon>
        <taxon>Oxalobacteraceae</taxon>
        <taxon>Undibacterium</taxon>
    </lineage>
</organism>
<proteinExistence type="predicted"/>
<dbReference type="EMBL" id="JBHRTP010000007">
    <property type="protein sequence ID" value="MFC3106919.1"/>
    <property type="molecule type" value="Genomic_DNA"/>
</dbReference>
<dbReference type="RefSeq" id="WP_390330811.1">
    <property type="nucleotide sequence ID" value="NZ_JBHRTP010000007.1"/>
</dbReference>
<evidence type="ECO:0000313" key="1">
    <source>
        <dbReference type="EMBL" id="MFC3106919.1"/>
    </source>
</evidence>
<dbReference type="Proteomes" id="UP001595530">
    <property type="component" value="Unassembled WGS sequence"/>
</dbReference>
<protein>
    <submittedName>
        <fullName evidence="1">YfjI family protein</fullName>
    </submittedName>
</protein>
<sequence length="558" mass="61285">MNNNYADAERGAQQLDALFEGHDTALDHMAMVLEDMTPLPELPDHMIDETGAPAAIDWPQAKPIQSELLPVLPFTASLLPKSLADFVLDEAGRMPCPPDYIAAALVVALGSLIGARCAVKPKRRDDSWLVTANLWGGVVGEPSAKKTPAINTAMKNMDRLEAVEAEKLIDKQANFAAELAAFKAHENAIFGEMKKAASGKADPKQRSDQMEAAKYDLATLQQPEEPYPRRFKSNDGTVEKLGDLLVTNPDGLLVLRDELIGLLASWDKEGREGDRAFYLEAWNGTGSFNIDRISRGSLFVPNLCLSVFGGIQPDLLTRYLGTIVDSLDNDGRIQRFQVIVYPDAAAWEWCDRVPAKDSRATIRGIFDHLATFDPVLDGATPADEYVKLPHFSFDDAAQELFIEWSHDLNNVRIAGEENPLMRQHLAKYEKLFCSLALIFHLADGQVGAIGIDSALRAASYTQYLESHARRIYGLVEVAKVTAAQTLGRRLSEGKLQDGFTARDVRRKRWGGLGTAAQVESALDVLEEFGWVRAIETGGGGNGRPTTNYVINPQVLAKQ</sequence>
<reference evidence="2" key="1">
    <citation type="journal article" date="2019" name="Int. J. Syst. Evol. Microbiol.">
        <title>The Global Catalogue of Microorganisms (GCM) 10K type strain sequencing project: providing services to taxonomists for standard genome sequencing and annotation.</title>
        <authorList>
            <consortium name="The Broad Institute Genomics Platform"/>
            <consortium name="The Broad Institute Genome Sequencing Center for Infectious Disease"/>
            <person name="Wu L."/>
            <person name="Ma J."/>
        </authorList>
    </citation>
    <scope>NUCLEOTIDE SEQUENCE [LARGE SCALE GENOMIC DNA]</scope>
    <source>
        <strain evidence="2">KCTC 42986</strain>
    </source>
</reference>
<keyword evidence="2" id="KW-1185">Reference proteome</keyword>
<evidence type="ECO:0000313" key="2">
    <source>
        <dbReference type="Proteomes" id="UP001595530"/>
    </source>
</evidence>
<comment type="caution">
    <text evidence="1">The sequence shown here is derived from an EMBL/GenBank/DDBJ whole genome shotgun (WGS) entry which is preliminary data.</text>
</comment>
<accession>A0ABV7EY77</accession>
<dbReference type="Pfam" id="PF13148">
    <property type="entry name" value="DUF3987"/>
    <property type="match status" value="1"/>
</dbReference>
<name>A0ABV7EY77_9BURK</name>
<gene>
    <name evidence="1" type="ORF">ACFOFO_02915</name>
</gene>
<dbReference type="InterPro" id="IPR025048">
    <property type="entry name" value="DUF3987"/>
</dbReference>